<keyword evidence="7" id="KW-0704">Schiff base</keyword>
<dbReference type="PANTHER" id="PTHR30246">
    <property type="entry name" value="2-KETO-3-DEOXY-6-PHOSPHOGLUCONATE ALDOLASE"/>
    <property type="match status" value="1"/>
</dbReference>
<keyword evidence="10" id="KW-1185">Reference proteome</keyword>
<evidence type="ECO:0000313" key="9">
    <source>
        <dbReference type="EMBL" id="MBB5752498.1"/>
    </source>
</evidence>
<evidence type="ECO:0000256" key="8">
    <source>
        <dbReference type="ARBA" id="ARBA00023277"/>
    </source>
</evidence>
<proteinExistence type="inferred from homology"/>
<dbReference type="EC" id="4.1.2.14" evidence="5"/>
<comment type="subunit">
    <text evidence="4">Homotrimer.</text>
</comment>
<sequence length="213" mass="21429">MPQNLDRLTPILKAAPVVPVLIIEDFHTAVPLARALVAGGLTAIEVTLRTPAALDCIKAIAAEVEGAHVGAGTILDARQMEAAVAAGSTFMVSPGAGPRLIEAAADCPVPLLPGIATAGEAMTLLEAGYRAMKFFPAEPAGGAPYLKALASPLPEVMFCPTGGVSPKNAAAYLALSNVVCVGGSWVAPAEAVRAGDWDGITALARAAAALRSA</sequence>
<comment type="similarity">
    <text evidence="3">Belongs to the KHG/KDPG aldolase family.</text>
</comment>
<dbReference type="InterPro" id="IPR031338">
    <property type="entry name" value="KDPG/KHG_AS_2"/>
</dbReference>
<dbReference type="CDD" id="cd00452">
    <property type="entry name" value="KDPG_aldolase"/>
    <property type="match status" value="1"/>
</dbReference>
<dbReference type="RefSeq" id="WP_183854349.1">
    <property type="nucleotide sequence ID" value="NZ_JACHOO010000003.1"/>
</dbReference>
<dbReference type="NCBIfam" id="NF004325">
    <property type="entry name" value="PRK05718.1"/>
    <property type="match status" value="1"/>
</dbReference>
<accession>A0A7W9CV70</accession>
<comment type="pathway">
    <text evidence="2">Carbohydrate acid metabolism; 2-dehydro-3-deoxy-D-gluconate degradation; D-glyceraldehyde 3-phosphate and pyruvate from 2-dehydro-3-deoxy-D-gluconate: step 2/2.</text>
</comment>
<dbReference type="PROSITE" id="PS00159">
    <property type="entry name" value="ALDOLASE_KDPG_KHG_1"/>
    <property type="match status" value="1"/>
</dbReference>
<evidence type="ECO:0000313" key="10">
    <source>
        <dbReference type="Proteomes" id="UP000523821"/>
    </source>
</evidence>
<dbReference type="NCBIfam" id="NF004673">
    <property type="entry name" value="PRK06015.1"/>
    <property type="match status" value="1"/>
</dbReference>
<dbReference type="AlphaFoldDB" id="A0A7W9CV70"/>
<dbReference type="PANTHER" id="PTHR30246:SF1">
    <property type="entry name" value="2-DEHYDRO-3-DEOXY-6-PHOSPHOGALACTONATE ALDOLASE-RELATED"/>
    <property type="match status" value="1"/>
</dbReference>
<evidence type="ECO:0000256" key="5">
    <source>
        <dbReference type="ARBA" id="ARBA00013063"/>
    </source>
</evidence>
<dbReference type="PROSITE" id="PS00160">
    <property type="entry name" value="ALDOLASE_KDPG_KHG_2"/>
    <property type="match status" value="1"/>
</dbReference>
<reference evidence="9 10" key="1">
    <citation type="submission" date="2020-08" db="EMBL/GenBank/DDBJ databases">
        <title>Genomic Encyclopedia of Type Strains, Phase IV (KMG-IV): sequencing the most valuable type-strain genomes for metagenomic binning, comparative biology and taxonomic classification.</title>
        <authorList>
            <person name="Goeker M."/>
        </authorList>
    </citation>
    <scope>NUCLEOTIDE SEQUENCE [LARGE SCALE GENOMIC DNA]</scope>
    <source>
        <strain evidence="9 10">DSM 16268</strain>
    </source>
</reference>
<gene>
    <name evidence="9" type="ORF">GGQ63_001552</name>
</gene>
<dbReference type="EMBL" id="JACHOO010000003">
    <property type="protein sequence ID" value="MBB5752498.1"/>
    <property type="molecule type" value="Genomic_DNA"/>
</dbReference>
<dbReference type="SUPFAM" id="SSF51569">
    <property type="entry name" value="Aldolase"/>
    <property type="match status" value="1"/>
</dbReference>
<dbReference type="Pfam" id="PF01081">
    <property type="entry name" value="Aldolase"/>
    <property type="match status" value="1"/>
</dbReference>
<comment type="caution">
    <text evidence="9">The sequence shown here is derived from an EMBL/GenBank/DDBJ whole genome shotgun (WGS) entry which is preliminary data.</text>
</comment>
<evidence type="ECO:0000256" key="1">
    <source>
        <dbReference type="ARBA" id="ARBA00000654"/>
    </source>
</evidence>
<comment type="catalytic activity">
    <reaction evidence="1">
        <text>2-dehydro-3-deoxy-6-phospho-D-gluconate = D-glyceraldehyde 3-phosphate + pyruvate</text>
        <dbReference type="Rhea" id="RHEA:17089"/>
        <dbReference type="ChEBI" id="CHEBI:15361"/>
        <dbReference type="ChEBI" id="CHEBI:57569"/>
        <dbReference type="ChEBI" id="CHEBI:59776"/>
        <dbReference type="EC" id="4.1.2.14"/>
    </reaction>
</comment>
<evidence type="ECO:0000256" key="4">
    <source>
        <dbReference type="ARBA" id="ARBA00011233"/>
    </source>
</evidence>
<organism evidence="9 10">
    <name type="scientific">Prosthecomicrobium pneumaticum</name>
    <dbReference type="NCBI Taxonomy" id="81895"/>
    <lineage>
        <taxon>Bacteria</taxon>
        <taxon>Pseudomonadati</taxon>
        <taxon>Pseudomonadota</taxon>
        <taxon>Alphaproteobacteria</taxon>
        <taxon>Hyphomicrobiales</taxon>
        <taxon>Kaistiaceae</taxon>
        <taxon>Prosthecomicrobium</taxon>
    </lineage>
</organism>
<evidence type="ECO:0000256" key="6">
    <source>
        <dbReference type="ARBA" id="ARBA00023239"/>
    </source>
</evidence>
<evidence type="ECO:0000256" key="7">
    <source>
        <dbReference type="ARBA" id="ARBA00023270"/>
    </source>
</evidence>
<evidence type="ECO:0000256" key="3">
    <source>
        <dbReference type="ARBA" id="ARBA00006906"/>
    </source>
</evidence>
<keyword evidence="6 9" id="KW-0456">Lyase</keyword>
<protein>
    <recommendedName>
        <fullName evidence="5">2-dehydro-3-deoxy-phosphogluconate aldolase</fullName>
        <ecNumber evidence="5">4.1.2.14</ecNumber>
    </recommendedName>
</protein>
<dbReference type="InterPro" id="IPR031337">
    <property type="entry name" value="KDPG/KHG_AS_1"/>
</dbReference>
<dbReference type="NCBIfam" id="TIGR01182">
    <property type="entry name" value="eda"/>
    <property type="match status" value="1"/>
</dbReference>
<dbReference type="Proteomes" id="UP000523821">
    <property type="component" value="Unassembled WGS sequence"/>
</dbReference>
<dbReference type="InterPro" id="IPR013785">
    <property type="entry name" value="Aldolase_TIM"/>
</dbReference>
<dbReference type="InterPro" id="IPR000887">
    <property type="entry name" value="Aldlse_KDPG_KHG"/>
</dbReference>
<dbReference type="GO" id="GO:0008675">
    <property type="term" value="F:2-dehydro-3-deoxy-phosphogluconate aldolase activity"/>
    <property type="evidence" value="ECO:0007669"/>
    <property type="project" value="UniProtKB-EC"/>
</dbReference>
<dbReference type="Gene3D" id="3.20.20.70">
    <property type="entry name" value="Aldolase class I"/>
    <property type="match status" value="1"/>
</dbReference>
<keyword evidence="8" id="KW-0119">Carbohydrate metabolism</keyword>
<evidence type="ECO:0000256" key="2">
    <source>
        <dbReference type="ARBA" id="ARBA00004736"/>
    </source>
</evidence>
<name>A0A7W9CV70_9HYPH</name>